<reference evidence="3 4" key="1">
    <citation type="submission" date="2024-05" db="EMBL/GenBank/DDBJ databases">
        <authorList>
            <person name="Wallberg A."/>
        </authorList>
    </citation>
    <scope>NUCLEOTIDE SEQUENCE [LARGE SCALE GENOMIC DNA]</scope>
</reference>
<feature type="compositionally biased region" description="Polar residues" evidence="1">
    <location>
        <begin position="236"/>
        <end position="247"/>
    </location>
</feature>
<dbReference type="AlphaFoldDB" id="A0AAV2R9Q8"/>
<keyword evidence="4" id="KW-1185">Reference proteome</keyword>
<protein>
    <submittedName>
        <fullName evidence="3">Uncharacterized protein</fullName>
    </submittedName>
</protein>
<proteinExistence type="predicted"/>
<accession>A0AAV2R9Q8</accession>
<feature type="signal peptide" evidence="2">
    <location>
        <begin position="1"/>
        <end position="21"/>
    </location>
</feature>
<gene>
    <name evidence="3" type="ORF">MNOR_LOCUS22472</name>
</gene>
<organism evidence="3 4">
    <name type="scientific">Meganyctiphanes norvegica</name>
    <name type="common">Northern krill</name>
    <name type="synonym">Thysanopoda norvegica</name>
    <dbReference type="NCBI Taxonomy" id="48144"/>
    <lineage>
        <taxon>Eukaryota</taxon>
        <taxon>Metazoa</taxon>
        <taxon>Ecdysozoa</taxon>
        <taxon>Arthropoda</taxon>
        <taxon>Crustacea</taxon>
        <taxon>Multicrustacea</taxon>
        <taxon>Malacostraca</taxon>
        <taxon>Eumalacostraca</taxon>
        <taxon>Eucarida</taxon>
        <taxon>Euphausiacea</taxon>
        <taxon>Euphausiidae</taxon>
        <taxon>Meganyctiphanes</taxon>
    </lineage>
</organism>
<dbReference type="EMBL" id="CAXKWB010018939">
    <property type="protein sequence ID" value="CAL4121515.1"/>
    <property type="molecule type" value="Genomic_DNA"/>
</dbReference>
<evidence type="ECO:0000313" key="4">
    <source>
        <dbReference type="Proteomes" id="UP001497623"/>
    </source>
</evidence>
<evidence type="ECO:0000256" key="1">
    <source>
        <dbReference type="SAM" id="MobiDB-lite"/>
    </source>
</evidence>
<keyword evidence="2" id="KW-0732">Signal</keyword>
<feature type="region of interest" description="Disordered" evidence="1">
    <location>
        <begin position="194"/>
        <end position="281"/>
    </location>
</feature>
<name>A0AAV2R9Q8_MEGNR</name>
<evidence type="ECO:0000256" key="2">
    <source>
        <dbReference type="SAM" id="SignalP"/>
    </source>
</evidence>
<evidence type="ECO:0000313" key="3">
    <source>
        <dbReference type="EMBL" id="CAL4121515.1"/>
    </source>
</evidence>
<feature type="chain" id="PRO_5043696569" evidence="2">
    <location>
        <begin position="22"/>
        <end position="281"/>
    </location>
</feature>
<sequence>MQQLSGYGLLVLELAVALSGAQDSVSSSLGSALDTEAVKRGNDWSSLRGAWGKREDPAQDIDLQNVEDKRGWEALHGSWGKRSADWSNFRGSWGKRDVTEDLLQELEKRAAQWNNFRGSWGKRNWNQLRGAWGKRSSDAGDDEVASSVEVNDDVDDDVEAAPLKRAWQKLFGNAWLKRPDVRSMSPRSTNWSSLRGAWGKRGGPNNNWSNLRGTWGKRGGGDGDWSNFRGSWGKRGSNSPSDWNSFRGSWGKRGGDGSDWSSFRGSWGKRDALDAPDAPIQ</sequence>
<comment type="caution">
    <text evidence="3">The sequence shown here is derived from an EMBL/GenBank/DDBJ whole genome shotgun (WGS) entry which is preliminary data.</text>
</comment>
<dbReference type="Proteomes" id="UP001497623">
    <property type="component" value="Unassembled WGS sequence"/>
</dbReference>